<feature type="domain" description="SIS" evidence="2">
    <location>
        <begin position="48"/>
        <end position="198"/>
    </location>
</feature>
<keyword evidence="4" id="KW-1185">Reference proteome</keyword>
<evidence type="ECO:0000259" key="2">
    <source>
        <dbReference type="PROSITE" id="PS51464"/>
    </source>
</evidence>
<dbReference type="InterPro" id="IPR001261">
    <property type="entry name" value="ArgE/DapE_CS"/>
</dbReference>
<dbReference type="PANTHER" id="PTHR38418">
    <property type="entry name" value="SUGAR ISOMERASE, KPSF/GUTQ (AFU_ORTHOLOGUE AFUA_6G08860)"/>
    <property type="match status" value="1"/>
</dbReference>
<reference evidence="3 4" key="1">
    <citation type="submission" date="2020-01" db="EMBL/GenBank/DDBJ databases">
        <title>Draft genome sequence of Aspergillus lentulus IFM 60648.</title>
        <authorList>
            <person name="Takahashi H."/>
            <person name="Yaguchi T."/>
        </authorList>
    </citation>
    <scope>NUCLEOTIDE SEQUENCE [LARGE SCALE GENOMIC DNA]</scope>
    <source>
        <strain evidence="3 4">IFM 60648</strain>
    </source>
</reference>
<evidence type="ECO:0000256" key="1">
    <source>
        <dbReference type="ARBA" id="ARBA00022801"/>
    </source>
</evidence>
<name>A0ABQ1AFM1_ASPLE</name>
<organism evidence="3 4">
    <name type="scientific">Aspergillus lentulus</name>
    <dbReference type="NCBI Taxonomy" id="293939"/>
    <lineage>
        <taxon>Eukaryota</taxon>
        <taxon>Fungi</taxon>
        <taxon>Dikarya</taxon>
        <taxon>Ascomycota</taxon>
        <taxon>Pezizomycotina</taxon>
        <taxon>Eurotiomycetes</taxon>
        <taxon>Eurotiomycetidae</taxon>
        <taxon>Eurotiales</taxon>
        <taxon>Aspergillaceae</taxon>
        <taxon>Aspergillus</taxon>
        <taxon>Aspergillus subgen. Fumigati</taxon>
    </lineage>
</organism>
<dbReference type="PROSITE" id="PS51464">
    <property type="entry name" value="SIS"/>
    <property type="match status" value="1"/>
</dbReference>
<dbReference type="Gene3D" id="3.40.50.10490">
    <property type="entry name" value="Glucose-6-phosphate isomerase like protein, domain 1"/>
    <property type="match status" value="1"/>
</dbReference>
<comment type="caution">
    <text evidence="3">The sequence shown here is derived from an EMBL/GenBank/DDBJ whole genome shotgun (WGS) entry which is preliminary data.</text>
</comment>
<proteinExistence type="predicted"/>
<evidence type="ECO:0000313" key="3">
    <source>
        <dbReference type="EMBL" id="GFF80954.1"/>
    </source>
</evidence>
<dbReference type="PANTHER" id="PTHR38418:SF2">
    <property type="entry name" value="SUGAR ISOMERASE, KPSF_GUTQ (AFU_ORTHOLOGUE AFUA_6G08860)"/>
    <property type="match status" value="1"/>
</dbReference>
<dbReference type="EMBL" id="BLKI01000032">
    <property type="protein sequence ID" value="GFF80954.1"/>
    <property type="molecule type" value="Genomic_DNA"/>
</dbReference>
<sequence length="217" mass="23249">MQSQHYASVVTTAVHVISTERVALANLESIYKTNERVRQNLARAVIEIINSMKNGGKLVICGVGKSGKIGQNVVATMISMGIHSAFLHPTEALHGDLGLIRPNDTLLFFSFSGQTKELLQLLPHIPSTVPVIAITSHMDVSTCPILSSRPNDKAVLLPAPIHESEETSFGVCTPTTSTTVALSIGDALAIAIAKELYTSPGRRPMHVFKGYHPDGST</sequence>
<dbReference type="PROSITE" id="PS00758">
    <property type="entry name" value="ARGE_DAPE_CPG2_1"/>
    <property type="match status" value="1"/>
</dbReference>
<dbReference type="Pfam" id="PF01380">
    <property type="entry name" value="SIS"/>
    <property type="match status" value="1"/>
</dbReference>
<gene>
    <name evidence="3" type="ORF">IFM60648_05881</name>
</gene>
<dbReference type="InterPro" id="IPR046348">
    <property type="entry name" value="SIS_dom_sf"/>
</dbReference>
<dbReference type="CDD" id="cd05014">
    <property type="entry name" value="SIS_Kpsf"/>
    <property type="match status" value="1"/>
</dbReference>
<dbReference type="InterPro" id="IPR035474">
    <property type="entry name" value="SIS_Kpsf"/>
</dbReference>
<protein>
    <recommendedName>
        <fullName evidence="2">SIS domain-containing protein</fullName>
    </recommendedName>
</protein>
<accession>A0ABQ1AFM1</accession>
<evidence type="ECO:0000313" key="4">
    <source>
        <dbReference type="Proteomes" id="UP000465220"/>
    </source>
</evidence>
<dbReference type="Proteomes" id="UP000465220">
    <property type="component" value="Unassembled WGS sequence"/>
</dbReference>
<keyword evidence="1" id="KW-0378">Hydrolase</keyword>
<dbReference type="SUPFAM" id="SSF53697">
    <property type="entry name" value="SIS domain"/>
    <property type="match status" value="1"/>
</dbReference>
<dbReference type="InterPro" id="IPR001347">
    <property type="entry name" value="SIS_dom"/>
</dbReference>